<dbReference type="AlphaFoldDB" id="A0A934PV33"/>
<organism evidence="1 2">
    <name type="scientific">Mucilaginibacter segetis</name>
    <dbReference type="NCBI Taxonomy" id="2793071"/>
    <lineage>
        <taxon>Bacteria</taxon>
        <taxon>Pseudomonadati</taxon>
        <taxon>Bacteroidota</taxon>
        <taxon>Sphingobacteriia</taxon>
        <taxon>Sphingobacteriales</taxon>
        <taxon>Sphingobacteriaceae</taxon>
        <taxon>Mucilaginibacter</taxon>
    </lineage>
</organism>
<gene>
    <name evidence="1" type="ORF">I5M19_12325</name>
</gene>
<accession>A0A934PV33</accession>
<sequence>MKQISACTRPRPVIELDNTPFYVDAQWLYLVQVGNPDNRIDMHEARSFKSHVELWYDPSIKNAYQGSHSDPPPEHILNYWFHSFSALDPAGAAARLDELNPEWRSENHTGLPVIDIAGKLFYVDKKDGCFYEVNNCWNWISFNDIACRKKMKGLYINLNSHNTAFPHELNAVRSLTSLPDHLFFAPIPNRRTVKKIIEKYLQRNKK</sequence>
<evidence type="ECO:0000313" key="1">
    <source>
        <dbReference type="EMBL" id="MBK0380101.1"/>
    </source>
</evidence>
<dbReference type="Proteomes" id="UP000613193">
    <property type="component" value="Unassembled WGS sequence"/>
</dbReference>
<dbReference type="RefSeq" id="WP_200066631.1">
    <property type="nucleotide sequence ID" value="NZ_JAEHFW010000002.1"/>
</dbReference>
<proteinExistence type="predicted"/>
<protein>
    <submittedName>
        <fullName evidence="1">Uncharacterized protein</fullName>
    </submittedName>
</protein>
<keyword evidence="2" id="KW-1185">Reference proteome</keyword>
<reference evidence="1" key="1">
    <citation type="submission" date="2020-12" db="EMBL/GenBank/DDBJ databases">
        <title>Bacterial novel species Mucilaginibacter sp. SD-g isolated from soil.</title>
        <authorList>
            <person name="Jung H.-Y."/>
        </authorList>
    </citation>
    <scope>NUCLEOTIDE SEQUENCE</scope>
    <source>
        <strain evidence="1">SD-g</strain>
    </source>
</reference>
<evidence type="ECO:0000313" key="2">
    <source>
        <dbReference type="Proteomes" id="UP000613193"/>
    </source>
</evidence>
<name>A0A934PV33_9SPHI</name>
<dbReference type="EMBL" id="JAEHFW010000002">
    <property type="protein sequence ID" value="MBK0380101.1"/>
    <property type="molecule type" value="Genomic_DNA"/>
</dbReference>
<comment type="caution">
    <text evidence="1">The sequence shown here is derived from an EMBL/GenBank/DDBJ whole genome shotgun (WGS) entry which is preliminary data.</text>
</comment>